<evidence type="ECO:0000259" key="1">
    <source>
        <dbReference type="PROSITE" id="PS50987"/>
    </source>
</evidence>
<name>A0ABP7L197_9SPHN</name>
<dbReference type="InterPro" id="IPR011991">
    <property type="entry name" value="ArsR-like_HTH"/>
</dbReference>
<evidence type="ECO:0000313" key="2">
    <source>
        <dbReference type="EMBL" id="GAA3890773.1"/>
    </source>
</evidence>
<dbReference type="EMBL" id="BAABBM010000001">
    <property type="protein sequence ID" value="GAA3890773.1"/>
    <property type="molecule type" value="Genomic_DNA"/>
</dbReference>
<evidence type="ECO:0000313" key="3">
    <source>
        <dbReference type="Proteomes" id="UP001500827"/>
    </source>
</evidence>
<gene>
    <name evidence="2" type="ORF">GCM10022276_07350</name>
</gene>
<dbReference type="NCBIfam" id="NF033788">
    <property type="entry name" value="HTH_metalloreg"/>
    <property type="match status" value="1"/>
</dbReference>
<dbReference type="CDD" id="cd00090">
    <property type="entry name" value="HTH_ARSR"/>
    <property type="match status" value="1"/>
</dbReference>
<feature type="domain" description="HTH arsR-type" evidence="1">
    <location>
        <begin position="1"/>
        <end position="85"/>
    </location>
</feature>
<keyword evidence="3" id="KW-1185">Reference proteome</keyword>
<organism evidence="2 3">
    <name type="scientific">Sphingomonas limnosediminicola</name>
    <dbReference type="NCBI Taxonomy" id="940133"/>
    <lineage>
        <taxon>Bacteria</taxon>
        <taxon>Pseudomonadati</taxon>
        <taxon>Pseudomonadota</taxon>
        <taxon>Alphaproteobacteria</taxon>
        <taxon>Sphingomonadales</taxon>
        <taxon>Sphingomonadaceae</taxon>
        <taxon>Sphingomonas</taxon>
    </lineage>
</organism>
<proteinExistence type="predicted"/>
<comment type="caution">
    <text evidence="2">The sequence shown here is derived from an EMBL/GenBank/DDBJ whole genome shotgun (WGS) entry which is preliminary data.</text>
</comment>
<reference evidence="3" key="1">
    <citation type="journal article" date="2019" name="Int. J. Syst. Evol. Microbiol.">
        <title>The Global Catalogue of Microorganisms (GCM) 10K type strain sequencing project: providing services to taxonomists for standard genome sequencing and annotation.</title>
        <authorList>
            <consortium name="The Broad Institute Genomics Platform"/>
            <consortium name="The Broad Institute Genome Sequencing Center for Infectious Disease"/>
            <person name="Wu L."/>
            <person name="Ma J."/>
        </authorList>
    </citation>
    <scope>NUCLEOTIDE SEQUENCE [LARGE SCALE GENOMIC DNA]</scope>
    <source>
        <strain evidence="3">JCM 17543</strain>
    </source>
</reference>
<dbReference type="Gene3D" id="1.10.10.10">
    <property type="entry name" value="Winged helix-like DNA-binding domain superfamily/Winged helix DNA-binding domain"/>
    <property type="match status" value="1"/>
</dbReference>
<protein>
    <submittedName>
        <fullName evidence="2">Metalloregulator ArsR/SmtB family transcription factor</fullName>
    </submittedName>
</protein>
<dbReference type="PROSITE" id="PS50987">
    <property type="entry name" value="HTH_ARSR_2"/>
    <property type="match status" value="1"/>
</dbReference>
<dbReference type="InterPro" id="IPR036390">
    <property type="entry name" value="WH_DNA-bd_sf"/>
</dbReference>
<dbReference type="PANTHER" id="PTHR38600">
    <property type="entry name" value="TRANSCRIPTIONAL REGULATORY PROTEIN"/>
    <property type="match status" value="1"/>
</dbReference>
<dbReference type="PANTHER" id="PTHR38600:SF2">
    <property type="entry name" value="SLL0088 PROTEIN"/>
    <property type="match status" value="1"/>
</dbReference>
<accession>A0ABP7L197</accession>
<dbReference type="InterPro" id="IPR001845">
    <property type="entry name" value="HTH_ArsR_DNA-bd_dom"/>
</dbReference>
<dbReference type="InterPro" id="IPR036388">
    <property type="entry name" value="WH-like_DNA-bd_sf"/>
</dbReference>
<dbReference type="PRINTS" id="PR00778">
    <property type="entry name" value="HTHARSR"/>
</dbReference>
<dbReference type="Pfam" id="PF12840">
    <property type="entry name" value="HTH_20"/>
    <property type="match status" value="1"/>
</dbReference>
<dbReference type="Proteomes" id="UP001500827">
    <property type="component" value="Unassembled WGS sequence"/>
</dbReference>
<sequence>MTFRALADPTRRGMLASLALGDKSIGELGEPFAMSFAGASKHVRVLEEAGLLSRRKVGRTHLISLNAEPLAEAERWLKQWEKFWTIRLDRLQALVEGEKGKGK</sequence>
<dbReference type="SUPFAM" id="SSF46785">
    <property type="entry name" value="Winged helix' DNA-binding domain"/>
    <property type="match status" value="1"/>
</dbReference>
<dbReference type="SMART" id="SM00418">
    <property type="entry name" value="HTH_ARSR"/>
    <property type="match status" value="1"/>
</dbReference>